<keyword evidence="4" id="KW-1185">Reference proteome</keyword>
<keyword evidence="2" id="KW-1133">Transmembrane helix</keyword>
<feature type="domain" description="Mutator-like transposase" evidence="3">
    <location>
        <begin position="168"/>
        <end position="526"/>
    </location>
</feature>
<evidence type="ECO:0000256" key="1">
    <source>
        <dbReference type="SAM" id="MobiDB-lite"/>
    </source>
</evidence>
<protein>
    <submittedName>
        <fullName evidence="5">Uncharacterized protein LOC118477666</fullName>
    </submittedName>
</protein>
<keyword evidence="2" id="KW-0472">Membrane</keyword>
<dbReference type="InterPro" id="IPR049012">
    <property type="entry name" value="Mutator_transp_dom"/>
</dbReference>
<feature type="transmembrane region" description="Helical" evidence="2">
    <location>
        <begin position="33"/>
        <end position="55"/>
    </location>
</feature>
<dbReference type="GeneID" id="118477666"/>
<dbReference type="RefSeq" id="XP_035825594.1">
    <property type="nucleotide sequence ID" value="XM_035969701.1"/>
</dbReference>
<dbReference type="PANTHER" id="PTHR33309">
    <property type="entry name" value="KERATIN, ULTRA HIGH-SULFUR MATRIX PROTEIN-LIKE"/>
    <property type="match status" value="1"/>
</dbReference>
<organism evidence="4 5">
    <name type="scientific">Aplysia californica</name>
    <name type="common">California sea hare</name>
    <dbReference type="NCBI Taxonomy" id="6500"/>
    <lineage>
        <taxon>Eukaryota</taxon>
        <taxon>Metazoa</taxon>
        <taxon>Spiralia</taxon>
        <taxon>Lophotrochozoa</taxon>
        <taxon>Mollusca</taxon>
        <taxon>Gastropoda</taxon>
        <taxon>Heterobranchia</taxon>
        <taxon>Euthyneura</taxon>
        <taxon>Tectipleura</taxon>
        <taxon>Aplysiida</taxon>
        <taxon>Aplysioidea</taxon>
        <taxon>Aplysiidae</taxon>
        <taxon>Aplysia</taxon>
    </lineage>
</organism>
<accession>A0ABM1VT52</accession>
<dbReference type="PANTHER" id="PTHR33309:SF3">
    <property type="entry name" value="CCHC-TYPE DOMAIN-CONTAINING PROTEIN"/>
    <property type="match status" value="1"/>
</dbReference>
<keyword evidence="2" id="KW-0812">Transmembrane</keyword>
<feature type="region of interest" description="Disordered" evidence="1">
    <location>
        <begin position="644"/>
        <end position="667"/>
    </location>
</feature>
<dbReference type="Pfam" id="PF20700">
    <property type="entry name" value="Mutator"/>
    <property type="match status" value="1"/>
</dbReference>
<name>A0ABM1VT52_APLCA</name>
<feature type="compositionally biased region" description="Basic and acidic residues" evidence="1">
    <location>
        <begin position="68"/>
        <end position="99"/>
    </location>
</feature>
<evidence type="ECO:0000313" key="4">
    <source>
        <dbReference type="Proteomes" id="UP000694888"/>
    </source>
</evidence>
<dbReference type="Proteomes" id="UP000694888">
    <property type="component" value="Unplaced"/>
</dbReference>
<evidence type="ECO:0000256" key="2">
    <source>
        <dbReference type="SAM" id="Phobius"/>
    </source>
</evidence>
<evidence type="ECO:0000313" key="5">
    <source>
        <dbReference type="RefSeq" id="XP_035825594.1"/>
    </source>
</evidence>
<sequence>MVRGWGTGRVRGWVRVRSLLYCICWGSRALWKLLSNCMLILILLYLRRCIFYFLLSPLSAMPATKSHSRSESKRGRTSKSRKEALKKARAARQIEKVQDESSAEFQVAPPAVSTSGSPPPSSSSSSSSVPEAAPSLPVPSTPLSASSRKLAYNAERHSASSEFLGSTVVELATLRPLFENLLCPQCTTASLKLTCDSKKTSGLAVFLEIYCTTCEQAVAMNYTSGKTDKVFTVNRRVIVSSLVNGSGYAGLAKFCEAMDMPTVHHKTYLNHQKKIHQQSVASSDKILLDTRDAIARAYPEQEGNGVLDIDVSYDGSWHTRGHTSNSGVGCVIENRTGLVVDFQVLSKHCHKCKAVGAHLEGEAYERFWAAHKDECDRNHTGSSGSMEQKAAVMLWQRSEERGFRYRSVVCDGDTNTIKQINEVKPYADVTVEKKECVNHVAKRLGTALRKLVEDKKKVKVTLGGHGKGKLTQAKIGKLQKYYIRAVRSHSTVAEMKTAIWASFYHCSSTNTKPRHDDCPKGTQSWCFFQKARAKGLPHPDHDKHMSTFISEFVAEHMIPVYTRLTDDELLSRCTGGNTQNANESVHSVIWARCPKHVFVGRQRLEIAVGLGVGEFNQGARATHYFLQELGLTIGVNTRKCGGQRDSIRKRKAEKANESVAKRRRDIRRTAQLREEQRLIEAEGGEQYSAGGF</sequence>
<proteinExistence type="predicted"/>
<reference evidence="5" key="1">
    <citation type="submission" date="2025-08" db="UniProtKB">
        <authorList>
            <consortium name="RefSeq"/>
        </authorList>
    </citation>
    <scope>IDENTIFICATION</scope>
</reference>
<gene>
    <name evidence="5" type="primary">LOC118477666</name>
</gene>
<evidence type="ECO:0000259" key="3">
    <source>
        <dbReference type="Pfam" id="PF20700"/>
    </source>
</evidence>
<feature type="region of interest" description="Disordered" evidence="1">
    <location>
        <begin position="64"/>
        <end position="143"/>
    </location>
</feature>
<feature type="compositionally biased region" description="Low complexity" evidence="1">
    <location>
        <begin position="107"/>
        <end position="135"/>
    </location>
</feature>